<protein>
    <submittedName>
        <fullName evidence="3">Uncharacterized protein</fullName>
    </submittedName>
</protein>
<dbReference type="EMBL" id="BGPR01054349">
    <property type="protein sequence ID" value="GBO31125.1"/>
    <property type="molecule type" value="Genomic_DNA"/>
</dbReference>
<feature type="compositionally biased region" description="Polar residues" evidence="1">
    <location>
        <begin position="59"/>
        <end position="68"/>
    </location>
</feature>
<gene>
    <name evidence="2" type="ORF">AVEN_136140_1</name>
    <name evidence="3" type="ORF">AVEN_172573_1</name>
</gene>
<name>A0A4Y2W4Q4_ARAVE</name>
<proteinExistence type="predicted"/>
<evidence type="ECO:0000256" key="1">
    <source>
        <dbReference type="SAM" id="MobiDB-lite"/>
    </source>
</evidence>
<reference evidence="3 4" key="1">
    <citation type="journal article" date="2019" name="Sci. Rep.">
        <title>Orb-weaving spider Araneus ventricosus genome elucidates the spidroin gene catalogue.</title>
        <authorList>
            <person name="Kono N."/>
            <person name="Nakamura H."/>
            <person name="Ohtoshi R."/>
            <person name="Moran D.A.P."/>
            <person name="Shinohara A."/>
            <person name="Yoshida Y."/>
            <person name="Fujiwara M."/>
            <person name="Mori M."/>
            <person name="Tomita M."/>
            <person name="Arakawa K."/>
        </authorList>
    </citation>
    <scope>NUCLEOTIDE SEQUENCE [LARGE SCALE GENOMIC DNA]</scope>
</reference>
<evidence type="ECO:0000313" key="4">
    <source>
        <dbReference type="Proteomes" id="UP000499080"/>
    </source>
</evidence>
<sequence>MSLMDMVHFNSEPSLKGKINQAEEVEPPPRKDETPIRSKVPQLNPSSSNHRPTFEWGKNSDSQRTQDI</sequence>
<dbReference type="AlphaFoldDB" id="A0A4Y2W4Q4"/>
<keyword evidence="4" id="KW-1185">Reference proteome</keyword>
<feature type="compositionally biased region" description="Basic and acidic residues" evidence="1">
    <location>
        <begin position="27"/>
        <end position="36"/>
    </location>
</feature>
<dbReference type="Proteomes" id="UP000499080">
    <property type="component" value="Unassembled WGS sequence"/>
</dbReference>
<organism evidence="3 4">
    <name type="scientific">Araneus ventricosus</name>
    <name type="common">Orbweaver spider</name>
    <name type="synonym">Epeira ventricosa</name>
    <dbReference type="NCBI Taxonomy" id="182803"/>
    <lineage>
        <taxon>Eukaryota</taxon>
        <taxon>Metazoa</taxon>
        <taxon>Ecdysozoa</taxon>
        <taxon>Arthropoda</taxon>
        <taxon>Chelicerata</taxon>
        <taxon>Arachnida</taxon>
        <taxon>Araneae</taxon>
        <taxon>Araneomorphae</taxon>
        <taxon>Entelegynae</taxon>
        <taxon>Araneoidea</taxon>
        <taxon>Araneidae</taxon>
        <taxon>Araneus</taxon>
    </lineage>
</organism>
<evidence type="ECO:0000313" key="3">
    <source>
        <dbReference type="EMBL" id="GBO31526.1"/>
    </source>
</evidence>
<dbReference type="EMBL" id="BGPR01054844">
    <property type="protein sequence ID" value="GBO31526.1"/>
    <property type="molecule type" value="Genomic_DNA"/>
</dbReference>
<feature type="region of interest" description="Disordered" evidence="1">
    <location>
        <begin position="1"/>
        <end position="68"/>
    </location>
</feature>
<feature type="compositionally biased region" description="Polar residues" evidence="1">
    <location>
        <begin position="41"/>
        <end position="51"/>
    </location>
</feature>
<evidence type="ECO:0000313" key="2">
    <source>
        <dbReference type="EMBL" id="GBO31125.1"/>
    </source>
</evidence>
<comment type="caution">
    <text evidence="3">The sequence shown here is derived from an EMBL/GenBank/DDBJ whole genome shotgun (WGS) entry which is preliminary data.</text>
</comment>
<accession>A0A4Y2W4Q4</accession>